<dbReference type="Pfam" id="PF16732">
    <property type="entry name" value="ComP_DUS"/>
    <property type="match status" value="1"/>
</dbReference>
<dbReference type="SUPFAM" id="SSF54523">
    <property type="entry name" value="Pili subunits"/>
    <property type="match status" value="1"/>
</dbReference>
<dbReference type="EMBL" id="MNAN01000027">
    <property type="protein sequence ID" value="OHU96405.1"/>
    <property type="molecule type" value="Genomic_DNA"/>
</dbReference>
<dbReference type="PANTHER" id="PTHR30093">
    <property type="entry name" value="GENERAL SECRETION PATHWAY PROTEIN G"/>
    <property type="match status" value="1"/>
</dbReference>
<gene>
    <name evidence="1" type="ORF">BIW53_06925</name>
</gene>
<dbReference type="InterPro" id="IPR045584">
    <property type="entry name" value="Pilin-like"/>
</dbReference>
<dbReference type="Pfam" id="PF07963">
    <property type="entry name" value="N_methyl"/>
    <property type="match status" value="1"/>
</dbReference>
<dbReference type="Gene3D" id="3.30.700.10">
    <property type="entry name" value="Glycoprotein, Type 4 Pilin"/>
    <property type="match status" value="1"/>
</dbReference>
<dbReference type="STRING" id="327939.BIW53_06925"/>
<dbReference type="NCBIfam" id="TIGR02532">
    <property type="entry name" value="IV_pilin_GFxxxE"/>
    <property type="match status" value="1"/>
</dbReference>
<dbReference type="InterPro" id="IPR012902">
    <property type="entry name" value="N_methyl_site"/>
</dbReference>
<evidence type="ECO:0000313" key="2">
    <source>
        <dbReference type="Proteomes" id="UP000180253"/>
    </source>
</evidence>
<comment type="caution">
    <text evidence="1">The sequence shown here is derived from an EMBL/GenBank/DDBJ whole genome shotgun (WGS) entry which is preliminary data.</text>
</comment>
<evidence type="ECO:0000313" key="1">
    <source>
        <dbReference type="EMBL" id="OHU96405.1"/>
    </source>
</evidence>
<keyword evidence="2" id="KW-1185">Reference proteome</keyword>
<dbReference type="OrthoDB" id="5572189at2"/>
<organism evidence="1 2">
    <name type="scientific">Pseudoalteromonas byunsanensis</name>
    <dbReference type="NCBI Taxonomy" id="327939"/>
    <lineage>
        <taxon>Bacteria</taxon>
        <taxon>Pseudomonadati</taxon>
        <taxon>Pseudomonadota</taxon>
        <taxon>Gammaproteobacteria</taxon>
        <taxon>Alteromonadales</taxon>
        <taxon>Pseudoalteromonadaceae</taxon>
        <taxon>Pseudoalteromonas</taxon>
    </lineage>
</organism>
<dbReference type="RefSeq" id="WP_070991138.1">
    <property type="nucleotide sequence ID" value="NZ_CBCSHD010000003.1"/>
</dbReference>
<protein>
    <submittedName>
        <fullName evidence="1">Type IV pilin</fullName>
    </submittedName>
</protein>
<dbReference type="InterPro" id="IPR031982">
    <property type="entry name" value="PilE-like"/>
</dbReference>
<sequence>MVSKGFSLTELLVAAAIVAILGSVAYPSYLESLQEGRRTQVQQEMLQVAIILERTYSRNGGYPDSDEFTALPTLDMYTLKYEHLNKPAGGANYTSRSYLLTATPKTGTAQHSDPCGELTLNHIGTQGAQGDDCW</sequence>
<dbReference type="AlphaFoldDB" id="A0A1S1NAK1"/>
<dbReference type="PANTHER" id="PTHR30093:SF47">
    <property type="entry name" value="TYPE IV PILUS NON-CORE MINOR PILIN PILE"/>
    <property type="match status" value="1"/>
</dbReference>
<dbReference type="Proteomes" id="UP000180253">
    <property type="component" value="Unassembled WGS sequence"/>
</dbReference>
<dbReference type="GO" id="GO:0043683">
    <property type="term" value="P:type IV pilus assembly"/>
    <property type="evidence" value="ECO:0007669"/>
    <property type="project" value="InterPro"/>
</dbReference>
<proteinExistence type="predicted"/>
<name>A0A1S1NAK1_9GAMM</name>
<accession>A0A1S1NAK1</accession>
<reference evidence="1 2" key="1">
    <citation type="submission" date="2016-10" db="EMBL/GenBank/DDBJ databases">
        <title>Pseudoalteromonas amylolytica sp. nov., isolated from the surface seawater.</title>
        <authorList>
            <person name="Wu Y.-H."/>
            <person name="Cheng H."/>
            <person name="Jin X.-B."/>
            <person name="Wang C.-S."/>
            <person name="Xu X.-W."/>
        </authorList>
    </citation>
    <scope>NUCLEOTIDE SEQUENCE [LARGE SCALE GENOMIC DNA]</scope>
    <source>
        <strain evidence="1 2">JCM 12483</strain>
    </source>
</reference>